<feature type="domain" description="CdvA-like coiled-coil" evidence="2">
    <location>
        <begin position="86"/>
        <end position="207"/>
    </location>
</feature>
<keyword evidence="4" id="KW-0132">Cell division</keyword>
<organism evidence="4 6">
    <name type="scientific">Sulfuracidifex tepidarius</name>
    <dbReference type="NCBI Taxonomy" id="1294262"/>
    <lineage>
        <taxon>Archaea</taxon>
        <taxon>Thermoproteota</taxon>
        <taxon>Thermoprotei</taxon>
        <taxon>Sulfolobales</taxon>
        <taxon>Sulfolobaceae</taxon>
        <taxon>Sulfuracidifex</taxon>
    </lineage>
</organism>
<evidence type="ECO:0000313" key="5">
    <source>
        <dbReference type="Proteomes" id="UP000322983"/>
    </source>
</evidence>
<evidence type="ECO:0000313" key="3">
    <source>
        <dbReference type="EMBL" id="BBG23798.1"/>
    </source>
</evidence>
<dbReference type="RefSeq" id="WP_054845498.1">
    <property type="nucleotide sequence ID" value="NZ_AP018929.1"/>
</dbReference>
<evidence type="ECO:0000259" key="2">
    <source>
        <dbReference type="Pfam" id="PF18822"/>
    </source>
</evidence>
<protein>
    <submittedName>
        <fullName evidence="4">Cell division protein A</fullName>
    </submittedName>
</protein>
<dbReference type="EMBL" id="AP018929">
    <property type="protein sequence ID" value="BBG23798.1"/>
    <property type="molecule type" value="Genomic_DNA"/>
</dbReference>
<keyword evidence="5" id="KW-1185">Reference proteome</keyword>
<dbReference type="AlphaFoldDB" id="A0A510E226"/>
<name>A0A510E226_9CREN</name>
<dbReference type="Proteomes" id="UP000325030">
    <property type="component" value="Chromosome"/>
</dbReference>
<keyword evidence="4" id="KW-0131">Cell cycle</keyword>
<reference evidence="6" key="1">
    <citation type="submission" date="2018-09" db="EMBL/GenBank/DDBJ databases">
        <title>Complete Genome Sequencing of Sulfolobus sp. JCM 16834.</title>
        <authorList>
            <person name="Kato S."/>
            <person name="Itoh T."/>
            <person name="Ohkuma M."/>
        </authorList>
    </citation>
    <scope>NUCLEOTIDE SEQUENCE [LARGE SCALE GENOMIC DNA]</scope>
    <source>
        <strain evidence="6">IC-007</strain>
    </source>
</reference>
<dbReference type="Pfam" id="PF18822">
    <property type="entry name" value="CdvA"/>
    <property type="match status" value="1"/>
</dbReference>
<dbReference type="NCBIfam" id="NF041007">
    <property type="entry name" value="cell_div_CdvA"/>
    <property type="match status" value="1"/>
</dbReference>
<accession>A0A510E226</accession>
<evidence type="ECO:0000256" key="1">
    <source>
        <dbReference type="SAM" id="MobiDB-lite"/>
    </source>
</evidence>
<dbReference type="GeneID" id="41717413"/>
<dbReference type="GO" id="GO:0051301">
    <property type="term" value="P:cell division"/>
    <property type="evidence" value="ECO:0007669"/>
    <property type="project" value="UniProtKB-KW"/>
</dbReference>
<dbReference type="KEGG" id="step:IC006_1093"/>
<feature type="region of interest" description="Disordered" evidence="1">
    <location>
        <begin position="190"/>
        <end position="231"/>
    </location>
</feature>
<dbReference type="Proteomes" id="UP000322983">
    <property type="component" value="Chromosome"/>
</dbReference>
<feature type="compositionally biased region" description="Basic and acidic residues" evidence="1">
    <location>
        <begin position="190"/>
        <end position="202"/>
    </location>
</feature>
<proteinExistence type="predicted"/>
<feature type="compositionally biased region" description="Low complexity" evidence="1">
    <location>
        <begin position="203"/>
        <end position="219"/>
    </location>
</feature>
<dbReference type="InterPro" id="IPR053653">
    <property type="entry name" value="Cell_Div_Membrane-Interact"/>
</dbReference>
<sequence length="239" mass="26903">MSISSEVLTKAIGHKIKDIYGRDFGFIIHVYTEIDGSVTGIEISQGTKFSTIEPGMLKVDGDTIVILPDWKAEALRLLNLIEKIRKRQKALEELFNKQEIPKSSYDDMKRKLDSELLKLREDQSKLRAKLKSRLNEIEDQLAQLDKATISLKMSYIASEIPEGSYKSSIEVLRQAKDSYTAERDDIKKTLDRLDSADKESMDIKPPTSITSPPSTQSSSPEPPKSEIPLPIPVKVINTL</sequence>
<reference evidence="4 5" key="2">
    <citation type="journal article" date="2020" name="Int. J. Syst. Evol. Microbiol.">
        <title>Sulfuracidifex tepidarius gen. nov., sp. nov. and transfer of Sulfolobus metallicus Huber and Stetter 1992 to the genus Sulfuracidifex as Sulfuracidifex metallicus comb. nov.</title>
        <authorList>
            <person name="Itoh T."/>
            <person name="Miura T."/>
            <person name="Sakai H.D."/>
            <person name="Kato S."/>
            <person name="Ohkuma M."/>
            <person name="Takashina T."/>
        </authorList>
    </citation>
    <scope>NUCLEOTIDE SEQUENCE</scope>
    <source>
        <strain evidence="3 5">IC-006</strain>
        <strain evidence="4">IC-007</strain>
    </source>
</reference>
<evidence type="ECO:0000313" key="6">
    <source>
        <dbReference type="Proteomes" id="UP000325030"/>
    </source>
</evidence>
<accession>A0A510DUY8</accession>
<dbReference type="InterPro" id="IPR041461">
    <property type="entry name" value="CdvA_CC"/>
</dbReference>
<gene>
    <name evidence="3" type="ORF">IC006_1093</name>
    <name evidence="4" type="ORF">IC007_1068</name>
</gene>
<evidence type="ECO:0000313" key="4">
    <source>
        <dbReference type="EMBL" id="BBG26553.1"/>
    </source>
</evidence>
<dbReference type="STRING" id="1294262.GCA_001316085_01037"/>
<dbReference type="OrthoDB" id="18978at2157"/>
<dbReference type="EMBL" id="AP018930">
    <property type="protein sequence ID" value="BBG26553.1"/>
    <property type="molecule type" value="Genomic_DNA"/>
</dbReference>